<protein>
    <submittedName>
        <fullName evidence="1">Uncharacterized protein</fullName>
    </submittedName>
</protein>
<gene>
    <name evidence="1" type="ORF">FAM09_29800</name>
</gene>
<sequence>MKTITNIDECNKVLKDFNGASAQIWLFHITHKRLALRIWLWSEAEHQVQKEIYIVALGCEHIVGGFFLENANLLIVKTNNEFSEPIYKIIDENSDFELIANAGIGLLDSIDWNNG</sequence>
<name>A0A4S8H847_9BACT</name>
<comment type="caution">
    <text evidence="1">The sequence shown here is derived from an EMBL/GenBank/DDBJ whole genome shotgun (WGS) entry which is preliminary data.</text>
</comment>
<dbReference type="OrthoDB" id="679819at2"/>
<evidence type="ECO:0000313" key="1">
    <source>
        <dbReference type="EMBL" id="THU30797.1"/>
    </source>
</evidence>
<accession>A0A4S8H847</accession>
<evidence type="ECO:0000313" key="2">
    <source>
        <dbReference type="Proteomes" id="UP000306918"/>
    </source>
</evidence>
<reference evidence="1 2" key="1">
    <citation type="submission" date="2019-04" db="EMBL/GenBank/DDBJ databases">
        <title>Niastella caeni sp. nov., isolated from activated sludge.</title>
        <authorList>
            <person name="Sheng M."/>
        </authorList>
    </citation>
    <scope>NUCLEOTIDE SEQUENCE [LARGE SCALE GENOMIC DNA]</scope>
    <source>
        <strain evidence="1 2">HX-2-15</strain>
    </source>
</reference>
<dbReference type="EMBL" id="STFF01000015">
    <property type="protein sequence ID" value="THU30797.1"/>
    <property type="molecule type" value="Genomic_DNA"/>
</dbReference>
<organism evidence="1 2">
    <name type="scientific">Niastella caeni</name>
    <dbReference type="NCBI Taxonomy" id="2569763"/>
    <lineage>
        <taxon>Bacteria</taxon>
        <taxon>Pseudomonadati</taxon>
        <taxon>Bacteroidota</taxon>
        <taxon>Chitinophagia</taxon>
        <taxon>Chitinophagales</taxon>
        <taxon>Chitinophagaceae</taxon>
        <taxon>Niastella</taxon>
    </lineage>
</organism>
<dbReference type="Proteomes" id="UP000306918">
    <property type="component" value="Unassembled WGS sequence"/>
</dbReference>
<proteinExistence type="predicted"/>
<dbReference type="AlphaFoldDB" id="A0A4S8H847"/>
<keyword evidence="2" id="KW-1185">Reference proteome</keyword>
<dbReference type="RefSeq" id="WP_136580829.1">
    <property type="nucleotide sequence ID" value="NZ_STFF01000015.1"/>
</dbReference>